<feature type="region of interest" description="Disordered" evidence="1">
    <location>
        <begin position="140"/>
        <end position="162"/>
    </location>
</feature>
<dbReference type="Proteomes" id="UP001489004">
    <property type="component" value="Unassembled WGS sequence"/>
</dbReference>
<dbReference type="Gene3D" id="2.30.29.30">
    <property type="entry name" value="Pleckstrin-homology domain (PH domain)/Phosphotyrosine-binding domain (PTB)"/>
    <property type="match status" value="1"/>
</dbReference>
<dbReference type="EMBL" id="JALJOR010000005">
    <property type="protein sequence ID" value="KAK9816945.1"/>
    <property type="molecule type" value="Genomic_DNA"/>
</dbReference>
<proteinExistence type="predicted"/>
<organism evidence="3 4">
    <name type="scientific">[Myrmecia] bisecta</name>
    <dbReference type="NCBI Taxonomy" id="41462"/>
    <lineage>
        <taxon>Eukaryota</taxon>
        <taxon>Viridiplantae</taxon>
        <taxon>Chlorophyta</taxon>
        <taxon>core chlorophytes</taxon>
        <taxon>Trebouxiophyceae</taxon>
        <taxon>Trebouxiales</taxon>
        <taxon>Trebouxiaceae</taxon>
        <taxon>Myrmecia</taxon>
    </lineage>
</organism>
<dbReference type="PANTHER" id="PTHR12847">
    <property type="entry name" value="ATP-BINDING CASSETTE ABC TRANSPORTER-RELATED"/>
    <property type="match status" value="1"/>
</dbReference>
<keyword evidence="4" id="KW-1185">Reference proteome</keyword>
<dbReference type="CDD" id="cd13228">
    <property type="entry name" value="PHear_NECAP"/>
    <property type="match status" value="1"/>
</dbReference>
<feature type="compositionally biased region" description="Polar residues" evidence="1">
    <location>
        <begin position="143"/>
        <end position="158"/>
    </location>
</feature>
<reference evidence="3 4" key="1">
    <citation type="journal article" date="2024" name="Nat. Commun.">
        <title>Phylogenomics reveals the evolutionary origins of lichenization in chlorophyte algae.</title>
        <authorList>
            <person name="Puginier C."/>
            <person name="Libourel C."/>
            <person name="Otte J."/>
            <person name="Skaloud P."/>
            <person name="Haon M."/>
            <person name="Grisel S."/>
            <person name="Petersen M."/>
            <person name="Berrin J.G."/>
            <person name="Delaux P.M."/>
            <person name="Dal Grande F."/>
            <person name="Keller J."/>
        </authorList>
    </citation>
    <scope>NUCLEOTIDE SEQUENCE [LARGE SCALE GENOMIC DNA]</scope>
    <source>
        <strain evidence="3 4">SAG 2043</strain>
    </source>
</reference>
<feature type="region of interest" description="Disordered" evidence="1">
    <location>
        <begin position="193"/>
        <end position="261"/>
    </location>
</feature>
<name>A0AAW1Q3Z5_9CHLO</name>
<evidence type="ECO:0000313" key="4">
    <source>
        <dbReference type="Proteomes" id="UP001489004"/>
    </source>
</evidence>
<dbReference type="GO" id="GO:0006897">
    <property type="term" value="P:endocytosis"/>
    <property type="evidence" value="ECO:0007669"/>
    <property type="project" value="InterPro"/>
</dbReference>
<dbReference type="PANTHER" id="PTHR12847:SF3">
    <property type="entry name" value="EAR-BINDING COAT-ASSOCIATED PROTEIN 2, PUTATIVE, EXPRESSED-RELATED"/>
    <property type="match status" value="1"/>
</dbReference>
<evidence type="ECO:0000313" key="3">
    <source>
        <dbReference type="EMBL" id="KAK9816945.1"/>
    </source>
</evidence>
<evidence type="ECO:0000256" key="1">
    <source>
        <dbReference type="SAM" id="MobiDB-lite"/>
    </source>
</evidence>
<accession>A0AAW1Q3Z5</accession>
<dbReference type="SUPFAM" id="SSF50729">
    <property type="entry name" value="PH domain-like"/>
    <property type="match status" value="1"/>
</dbReference>
<protein>
    <recommendedName>
        <fullName evidence="2">NECAP PHear domain-containing protein</fullName>
    </recommendedName>
</protein>
<feature type="domain" description="NECAP PHear" evidence="2">
    <location>
        <begin position="12"/>
        <end position="184"/>
    </location>
</feature>
<dbReference type="InterPro" id="IPR011993">
    <property type="entry name" value="PH-like_dom_sf"/>
</dbReference>
<evidence type="ECO:0000259" key="2">
    <source>
        <dbReference type="Pfam" id="PF07933"/>
    </source>
</evidence>
<feature type="compositionally biased region" description="Polar residues" evidence="1">
    <location>
        <begin position="228"/>
        <end position="249"/>
    </location>
</feature>
<dbReference type="GO" id="GO:0030125">
    <property type="term" value="C:clathrin vesicle coat"/>
    <property type="evidence" value="ECO:0007669"/>
    <property type="project" value="TreeGrafter"/>
</dbReference>
<sequence>MASTQHDELTVTLYICREINVYKIPPRPAAGGHKSAEWKTADKIFTGRLRVLAKGDLCELHLEDPNNGELFAMCPVPLGQRNIAVEPVGDSSRYFVLRLVDPGTGRHAFLGMGFQERGEAFDFNVALSDHEKHVQRAKEVSVAKSNANDDSTPSNSGPRTDADALYKKQDLSLKQGETIRINVKKPAAAGGFLSQLGSSGRTSDDGSKPKLAPLAPPPRISPPAQAAFTSTTSGQPAAQRQSGASQPASSGFDLLGLDDASPAPVQAATQALEGFTPFGAKTTVTATSQDQWAAFD</sequence>
<dbReference type="AlphaFoldDB" id="A0AAW1Q3Z5"/>
<dbReference type="Pfam" id="PF07933">
    <property type="entry name" value="DUF1681"/>
    <property type="match status" value="1"/>
</dbReference>
<comment type="caution">
    <text evidence="3">The sequence shown here is derived from an EMBL/GenBank/DDBJ whole genome shotgun (WGS) entry which is preliminary data.</text>
</comment>
<gene>
    <name evidence="3" type="ORF">WJX72_007270</name>
</gene>
<dbReference type="InterPro" id="IPR012466">
    <property type="entry name" value="NECAP_PHear"/>
</dbReference>